<evidence type="ECO:0000256" key="4">
    <source>
        <dbReference type="ARBA" id="ARBA00022967"/>
    </source>
</evidence>
<reference evidence="9" key="1">
    <citation type="submission" date="2014-01" db="EMBL/GenBank/DDBJ databases">
        <title>The Genome Sequence of Fusobacterium nucleatum 13_3C.</title>
        <authorList>
            <consortium name="The Broad Institute Genomics Platform"/>
            <person name="Earl A."/>
            <person name="Allen-Vercoe E."/>
            <person name="Daigneault M."/>
            <person name="Young S.K."/>
            <person name="Zeng Q."/>
            <person name="Gargeya S."/>
            <person name="Fitzgerald M."/>
            <person name="Abouelleil A."/>
            <person name="Alvarado L."/>
            <person name="Chapman S.B."/>
            <person name="Gainer-Dewar J."/>
            <person name="Goldberg J."/>
            <person name="Griggs A."/>
            <person name="Gujja S."/>
            <person name="Hansen M."/>
            <person name="Howarth C."/>
            <person name="Imamovic A."/>
            <person name="Ireland A."/>
            <person name="Larimer J."/>
            <person name="McCowan C."/>
            <person name="Murphy C."/>
            <person name="Pearson M."/>
            <person name="Poon T.W."/>
            <person name="Priest M."/>
            <person name="Roberts A."/>
            <person name="Saif S."/>
            <person name="Shea T."/>
            <person name="Sykes S."/>
            <person name="Wortman J."/>
            <person name="Nusbaum C."/>
            <person name="Birren B."/>
        </authorList>
    </citation>
    <scope>NUCLEOTIDE SEQUENCE [LARGE SCALE GENOMIC DNA]</scope>
    <source>
        <strain evidence="9">13_3C</strain>
    </source>
</reference>
<protein>
    <recommendedName>
        <fullName evidence="8">P-type ATPase A domain-containing protein</fullName>
    </recommendedName>
</protein>
<dbReference type="SFLD" id="SFLDF00027">
    <property type="entry name" value="p-type_atpase"/>
    <property type="match status" value="1"/>
</dbReference>
<evidence type="ECO:0000256" key="7">
    <source>
        <dbReference type="RuleBase" id="RU362081"/>
    </source>
</evidence>
<name>X7RY62_FUSNU</name>
<accession>X7RY62</accession>
<comment type="similarity">
    <text evidence="2 7">Belongs to the cation transport ATPase (P-type) (TC 3.A.3) family. Type IB subfamily.</text>
</comment>
<keyword evidence="7" id="KW-0067">ATP-binding</keyword>
<keyword evidence="7" id="KW-0547">Nucleotide-binding</keyword>
<proteinExistence type="inferred from homology"/>
<dbReference type="GO" id="GO:0005886">
    <property type="term" value="C:plasma membrane"/>
    <property type="evidence" value="ECO:0007669"/>
    <property type="project" value="UniProtKB-SubCell"/>
</dbReference>
<dbReference type="InterPro" id="IPR023299">
    <property type="entry name" value="ATPase_P-typ_cyto_dom_N"/>
</dbReference>
<keyword evidence="3 7" id="KW-0812">Transmembrane</keyword>
<dbReference type="SUPFAM" id="SSF81653">
    <property type="entry name" value="Calcium ATPase, transduction domain A"/>
    <property type="match status" value="1"/>
</dbReference>
<dbReference type="InterPro" id="IPR027256">
    <property type="entry name" value="P-typ_ATPase_IB"/>
</dbReference>
<dbReference type="GO" id="GO:0019829">
    <property type="term" value="F:ATPase-coupled monoatomic cation transmembrane transporter activity"/>
    <property type="evidence" value="ECO:0007669"/>
    <property type="project" value="InterPro"/>
</dbReference>
<comment type="subcellular location">
    <subcellularLocation>
        <location evidence="7">Cell membrane</location>
    </subcellularLocation>
    <subcellularLocation>
        <location evidence="1">Membrane</location>
    </subcellularLocation>
</comment>
<dbReference type="OrthoDB" id="9813266at2"/>
<dbReference type="InterPro" id="IPR059000">
    <property type="entry name" value="ATPase_P-type_domA"/>
</dbReference>
<keyword evidence="6 7" id="KW-0472">Membrane</keyword>
<keyword evidence="7" id="KW-0479">Metal-binding</keyword>
<evidence type="ECO:0000256" key="6">
    <source>
        <dbReference type="ARBA" id="ARBA00023136"/>
    </source>
</evidence>
<evidence type="ECO:0000256" key="5">
    <source>
        <dbReference type="ARBA" id="ARBA00022989"/>
    </source>
</evidence>
<dbReference type="InterPro" id="IPR018303">
    <property type="entry name" value="ATPase_P-typ_P_site"/>
</dbReference>
<dbReference type="HOGENOM" id="CLU_001771_6_3_0"/>
<feature type="domain" description="P-type ATPase A" evidence="8">
    <location>
        <begin position="236"/>
        <end position="328"/>
    </location>
</feature>
<dbReference type="InterPro" id="IPR023214">
    <property type="entry name" value="HAD_sf"/>
</dbReference>
<keyword evidence="4" id="KW-1278">Translocase</keyword>
<keyword evidence="7" id="KW-1003">Cell membrane</keyword>
<dbReference type="NCBIfam" id="TIGR01525">
    <property type="entry name" value="ATPase-IB_hvy"/>
    <property type="match status" value="1"/>
</dbReference>
<sequence>MKNDNLLACEIVHRLRGRIRIKSRAFKYIGNSLKAQIEKQLLQVRYIENVEISLITGTILIYFEDVSLSDQNLISLIQNTLNSHIFEICKNEKIEKSSKYVIERKLQEESPKEIVKKILTTAGLLGYNLFFKSKSTVALTGVRRFLNYNTLATLALAMPVLKNGINSLVKNKRPNADTLSSSAIISSILLGKESAALTIMFLEEVSELLTVYTMEKTRGAIKDMLSVGENYVWKEISEDNVKRVPIEEIQKDDIIVVQTGEKISVDGKIIKGEALIDQSSITGEYMPIKKSIGEDVYAGTIVKNGNISIIAEKVGDDRTVSRIIKLVEDANSNKADIQNYADTFSAQLIPLNFILAGIVYASTRSITKAMSMLVIDYSCGIRLSTAVAFSAAINTAAKNGILVKGSNFIEELSKAETVIFDKTGTITEGKPKVQSIEVFDNSISENEMIGLAGAAEEQSSHPLAIAIMSEIKDRGIEIPKHNKIKTVVSRGVETKVGKGKEAKTIRVGSKKYMLENNIDLTLATEAERGIISRSEIGLYVSQDEKIIGLIGVSDPPRENIKKAINRLRNYGVDDIVLLTGDLRQQAETIASRMSIDRYESELLPEDKAKNILKFQSKGSNVIMIGDGVNDAPALSYANVGVALGSTRTDVAMEAADITITQDNPLLVPGVIGLSKSTVKTIKENFAMVIGLNTFALVLGATGILAPIYASVLHNSTTILVVMNSLKLLKYDIKTN</sequence>
<dbReference type="InterPro" id="IPR008250">
    <property type="entry name" value="ATPase_P-typ_transduc_dom_A_sf"/>
</dbReference>
<dbReference type="InterPro" id="IPR036412">
    <property type="entry name" value="HAD-like_sf"/>
</dbReference>
<gene>
    <name evidence="9" type="ORF">HMPREF2085_01257</name>
</gene>
<dbReference type="GO" id="GO:0046872">
    <property type="term" value="F:metal ion binding"/>
    <property type="evidence" value="ECO:0007669"/>
    <property type="project" value="UniProtKB-KW"/>
</dbReference>
<dbReference type="PROSITE" id="PS00154">
    <property type="entry name" value="ATPASE_E1_E2"/>
    <property type="match status" value="1"/>
</dbReference>
<evidence type="ECO:0000256" key="1">
    <source>
        <dbReference type="ARBA" id="ARBA00004370"/>
    </source>
</evidence>
<dbReference type="SFLD" id="SFLDS00003">
    <property type="entry name" value="Haloacid_Dehalogenase"/>
    <property type="match status" value="1"/>
</dbReference>
<dbReference type="InterPro" id="IPR044492">
    <property type="entry name" value="P_typ_ATPase_HD_dom"/>
</dbReference>
<comment type="caution">
    <text evidence="9">The sequence shown here is derived from an EMBL/GenBank/DDBJ whole genome shotgun (WGS) entry which is preliminary data.</text>
</comment>
<dbReference type="InterPro" id="IPR051014">
    <property type="entry name" value="Cation_Transport_ATPase_IB"/>
</dbReference>
<dbReference type="PRINTS" id="PR00119">
    <property type="entry name" value="CATATPASE"/>
</dbReference>
<dbReference type="SFLD" id="SFLDG00002">
    <property type="entry name" value="C1.7:_P-type_atpase_like"/>
    <property type="match status" value="1"/>
</dbReference>
<dbReference type="Pfam" id="PF00702">
    <property type="entry name" value="Hydrolase"/>
    <property type="match status" value="1"/>
</dbReference>
<dbReference type="AlphaFoldDB" id="X7RY62"/>
<dbReference type="SUPFAM" id="SSF56784">
    <property type="entry name" value="HAD-like"/>
    <property type="match status" value="1"/>
</dbReference>
<dbReference type="EMBL" id="JAOZ01000011">
    <property type="protein sequence ID" value="ETZ26426.1"/>
    <property type="molecule type" value="Genomic_DNA"/>
</dbReference>
<dbReference type="FunFam" id="2.70.150.10:FF:000002">
    <property type="entry name" value="Copper-transporting ATPase 1, putative"/>
    <property type="match status" value="1"/>
</dbReference>
<evidence type="ECO:0000256" key="2">
    <source>
        <dbReference type="ARBA" id="ARBA00006024"/>
    </source>
</evidence>
<dbReference type="GO" id="GO:0016887">
    <property type="term" value="F:ATP hydrolysis activity"/>
    <property type="evidence" value="ECO:0007669"/>
    <property type="project" value="InterPro"/>
</dbReference>
<keyword evidence="5 7" id="KW-1133">Transmembrane helix</keyword>
<comment type="caution">
    <text evidence="7">Lacks conserved residue(s) required for the propagation of feature annotation.</text>
</comment>
<dbReference type="NCBIfam" id="TIGR01494">
    <property type="entry name" value="ATPase_P-type"/>
    <property type="match status" value="1"/>
</dbReference>
<dbReference type="PANTHER" id="PTHR48085">
    <property type="entry name" value="CADMIUM/ZINC-TRANSPORTING ATPASE HMA2-RELATED"/>
    <property type="match status" value="1"/>
</dbReference>
<dbReference type="GO" id="GO:0005524">
    <property type="term" value="F:ATP binding"/>
    <property type="evidence" value="ECO:0007669"/>
    <property type="project" value="UniProtKB-UniRule"/>
</dbReference>
<evidence type="ECO:0000256" key="3">
    <source>
        <dbReference type="ARBA" id="ARBA00022692"/>
    </source>
</evidence>
<dbReference type="CDD" id="cd07550">
    <property type="entry name" value="P-type_ATPase_HM"/>
    <property type="match status" value="1"/>
</dbReference>
<feature type="transmembrane region" description="Helical" evidence="7">
    <location>
        <begin position="685"/>
        <end position="709"/>
    </location>
</feature>
<dbReference type="Gene3D" id="2.70.150.10">
    <property type="entry name" value="Calcium-transporting ATPase, cytoplasmic transduction domain A"/>
    <property type="match status" value="1"/>
</dbReference>
<organism evidence="9">
    <name type="scientific">Fusobacterium nucleatum 13_3C</name>
    <dbReference type="NCBI Taxonomy" id="1357398"/>
    <lineage>
        <taxon>Bacteria</taxon>
        <taxon>Fusobacteriati</taxon>
        <taxon>Fusobacteriota</taxon>
        <taxon>Fusobacteriia</taxon>
        <taxon>Fusobacteriales</taxon>
        <taxon>Fusobacteriaceae</taxon>
        <taxon>Fusobacterium</taxon>
    </lineage>
</organism>
<dbReference type="Pfam" id="PF00122">
    <property type="entry name" value="E1-E2_ATPase"/>
    <property type="match status" value="1"/>
</dbReference>
<dbReference type="PATRIC" id="fig|1357398.3.peg.1241"/>
<evidence type="ECO:0000313" key="9">
    <source>
        <dbReference type="EMBL" id="ETZ26426.1"/>
    </source>
</evidence>
<dbReference type="Pfam" id="PF19991">
    <property type="entry name" value="HMA_2"/>
    <property type="match status" value="1"/>
</dbReference>
<dbReference type="PANTHER" id="PTHR48085:SF5">
    <property type="entry name" value="CADMIUM_ZINC-TRANSPORTING ATPASE HMA4-RELATED"/>
    <property type="match status" value="1"/>
</dbReference>
<dbReference type="InterPro" id="IPR001757">
    <property type="entry name" value="P_typ_ATPase"/>
</dbReference>
<evidence type="ECO:0000259" key="8">
    <source>
        <dbReference type="Pfam" id="PF00122"/>
    </source>
</evidence>
<dbReference type="Gene3D" id="3.40.1110.10">
    <property type="entry name" value="Calcium-transporting ATPase, cytoplasmic domain N"/>
    <property type="match status" value="1"/>
</dbReference>
<dbReference type="Gene3D" id="3.40.50.1000">
    <property type="entry name" value="HAD superfamily/HAD-like"/>
    <property type="match status" value="1"/>
</dbReference>